<dbReference type="GO" id="GO:0000785">
    <property type="term" value="C:chromatin"/>
    <property type="evidence" value="ECO:0007669"/>
    <property type="project" value="TreeGrafter"/>
</dbReference>
<dbReference type="InterPro" id="IPR046357">
    <property type="entry name" value="PPIase_dom_sf"/>
</dbReference>
<feature type="compositionally biased region" description="Basic residues" evidence="9">
    <location>
        <begin position="304"/>
        <end position="313"/>
    </location>
</feature>
<evidence type="ECO:0000256" key="6">
    <source>
        <dbReference type="ARBA" id="ARBA00023235"/>
    </source>
</evidence>
<comment type="caution">
    <text evidence="11">The sequence shown here is derived from an EMBL/GenBank/DDBJ whole genome shotgun (WGS) entry which is preliminary data.</text>
</comment>
<evidence type="ECO:0000313" key="12">
    <source>
        <dbReference type="Proteomes" id="UP000720189"/>
    </source>
</evidence>
<comment type="catalytic activity">
    <reaction evidence="1 7 8">
        <text>[protein]-peptidylproline (omega=180) = [protein]-peptidylproline (omega=0)</text>
        <dbReference type="Rhea" id="RHEA:16237"/>
        <dbReference type="Rhea" id="RHEA-COMP:10747"/>
        <dbReference type="Rhea" id="RHEA-COMP:10748"/>
        <dbReference type="ChEBI" id="CHEBI:83833"/>
        <dbReference type="ChEBI" id="CHEBI:83834"/>
        <dbReference type="EC" id="5.2.1.8"/>
    </reaction>
</comment>
<organism evidence="11 12">
    <name type="scientific">Fusarium redolens</name>
    <dbReference type="NCBI Taxonomy" id="48865"/>
    <lineage>
        <taxon>Eukaryota</taxon>
        <taxon>Fungi</taxon>
        <taxon>Dikarya</taxon>
        <taxon>Ascomycota</taxon>
        <taxon>Pezizomycotina</taxon>
        <taxon>Sordariomycetes</taxon>
        <taxon>Hypocreomycetidae</taxon>
        <taxon>Hypocreales</taxon>
        <taxon>Nectriaceae</taxon>
        <taxon>Fusarium</taxon>
        <taxon>Fusarium redolens species complex</taxon>
    </lineage>
</organism>
<feature type="compositionally biased region" description="Acidic residues" evidence="9">
    <location>
        <begin position="125"/>
        <end position="134"/>
    </location>
</feature>
<dbReference type="Gene3D" id="2.60.120.340">
    <property type="entry name" value="Nucleoplasmin core domain"/>
    <property type="match status" value="1"/>
</dbReference>
<dbReference type="GeneID" id="70221255"/>
<dbReference type="PROSITE" id="PS50059">
    <property type="entry name" value="FKBP_PPIASE"/>
    <property type="match status" value="1"/>
</dbReference>
<dbReference type="PANTHER" id="PTHR43811">
    <property type="entry name" value="FKBP-TYPE PEPTIDYL-PROLYL CIS-TRANS ISOMERASE FKPA"/>
    <property type="match status" value="1"/>
</dbReference>
<evidence type="ECO:0000256" key="1">
    <source>
        <dbReference type="ARBA" id="ARBA00000971"/>
    </source>
</evidence>
<dbReference type="RefSeq" id="XP_046056932.1">
    <property type="nucleotide sequence ID" value="XM_046191301.1"/>
</dbReference>
<comment type="similarity">
    <text evidence="3">Belongs to the FKBP-type PPIase family. FKBP3/4 subfamily.</text>
</comment>
<feature type="region of interest" description="Disordered" evidence="9">
    <location>
        <begin position="216"/>
        <end position="291"/>
    </location>
</feature>
<dbReference type="GO" id="GO:0005730">
    <property type="term" value="C:nucleolus"/>
    <property type="evidence" value="ECO:0007669"/>
    <property type="project" value="TreeGrafter"/>
</dbReference>
<dbReference type="InterPro" id="IPR023566">
    <property type="entry name" value="PPIase_Fpr3/Fpr4-like"/>
</dbReference>
<dbReference type="AlphaFoldDB" id="A0A9P9KX31"/>
<evidence type="ECO:0000256" key="4">
    <source>
        <dbReference type="ARBA" id="ARBA00011865"/>
    </source>
</evidence>
<feature type="compositionally biased region" description="Acidic residues" evidence="9">
    <location>
        <begin position="216"/>
        <end position="254"/>
    </location>
</feature>
<dbReference type="InterPro" id="IPR001179">
    <property type="entry name" value="PPIase_FKBP_dom"/>
</dbReference>
<evidence type="ECO:0000259" key="10">
    <source>
        <dbReference type="PROSITE" id="PS50059"/>
    </source>
</evidence>
<feature type="domain" description="PPIase FKBP-type" evidence="10">
    <location>
        <begin position="378"/>
        <end position="464"/>
    </location>
</feature>
<dbReference type="SUPFAM" id="SSF54534">
    <property type="entry name" value="FKBP-like"/>
    <property type="match status" value="1"/>
</dbReference>
<keyword evidence="6 7" id="KW-0413">Isomerase</keyword>
<dbReference type="Proteomes" id="UP000720189">
    <property type="component" value="Unassembled WGS sequence"/>
</dbReference>
<protein>
    <recommendedName>
        <fullName evidence="7">FK506-binding protein</fullName>
        <ecNumber evidence="7">5.2.1.8</ecNumber>
    </recommendedName>
</protein>
<accession>A0A9P9KX31</accession>
<name>A0A9P9KX31_FUSRE</name>
<feature type="compositionally biased region" description="Acidic residues" evidence="9">
    <location>
        <begin position="150"/>
        <end position="169"/>
    </location>
</feature>
<dbReference type="EMBL" id="JAGMUX010000001">
    <property type="protein sequence ID" value="KAH7270164.1"/>
    <property type="molecule type" value="Genomic_DNA"/>
</dbReference>
<evidence type="ECO:0000256" key="8">
    <source>
        <dbReference type="PROSITE-ProRule" id="PRU00277"/>
    </source>
</evidence>
<evidence type="ECO:0000256" key="2">
    <source>
        <dbReference type="ARBA" id="ARBA00002221"/>
    </source>
</evidence>
<dbReference type="EC" id="5.2.1.8" evidence="7"/>
<feature type="compositionally biased region" description="Acidic residues" evidence="9">
    <location>
        <begin position="89"/>
        <end position="99"/>
    </location>
</feature>
<evidence type="ECO:0000256" key="5">
    <source>
        <dbReference type="ARBA" id="ARBA00023110"/>
    </source>
</evidence>
<feature type="region of interest" description="Disordered" evidence="9">
    <location>
        <begin position="37"/>
        <end position="171"/>
    </location>
</feature>
<evidence type="ECO:0000256" key="9">
    <source>
        <dbReference type="SAM" id="MobiDB-lite"/>
    </source>
</evidence>
<keyword evidence="5 7" id="KW-0697">Rotamase</keyword>
<proteinExistence type="inferred from homology"/>
<evidence type="ECO:0000313" key="11">
    <source>
        <dbReference type="EMBL" id="KAH7270164.1"/>
    </source>
</evidence>
<comment type="subunit">
    <text evidence="4">Binds to histones H3 and H4.</text>
</comment>
<feature type="compositionally biased region" description="Acidic residues" evidence="9">
    <location>
        <begin position="69"/>
        <end position="79"/>
    </location>
</feature>
<evidence type="ECO:0000256" key="3">
    <source>
        <dbReference type="ARBA" id="ARBA00007838"/>
    </source>
</evidence>
<dbReference type="InterPro" id="IPR041232">
    <property type="entry name" value="NPL"/>
</dbReference>
<dbReference type="Pfam" id="PF00254">
    <property type="entry name" value="FKBP_C"/>
    <property type="match status" value="1"/>
</dbReference>
<evidence type="ECO:0000256" key="7">
    <source>
        <dbReference type="PIRNR" id="PIRNR001473"/>
    </source>
</evidence>
<dbReference type="PIRSF" id="PIRSF001473">
    <property type="entry name" value="FK506-bp_FPR3"/>
    <property type="match status" value="1"/>
</dbReference>
<reference evidence="11" key="1">
    <citation type="journal article" date="2021" name="Nat. Commun.">
        <title>Genetic determinants of endophytism in the Arabidopsis root mycobiome.</title>
        <authorList>
            <person name="Mesny F."/>
            <person name="Miyauchi S."/>
            <person name="Thiergart T."/>
            <person name="Pickel B."/>
            <person name="Atanasova L."/>
            <person name="Karlsson M."/>
            <person name="Huettel B."/>
            <person name="Barry K.W."/>
            <person name="Haridas S."/>
            <person name="Chen C."/>
            <person name="Bauer D."/>
            <person name="Andreopoulos W."/>
            <person name="Pangilinan J."/>
            <person name="LaButti K."/>
            <person name="Riley R."/>
            <person name="Lipzen A."/>
            <person name="Clum A."/>
            <person name="Drula E."/>
            <person name="Henrissat B."/>
            <person name="Kohler A."/>
            <person name="Grigoriev I.V."/>
            <person name="Martin F.M."/>
            <person name="Hacquard S."/>
        </authorList>
    </citation>
    <scope>NUCLEOTIDE SEQUENCE</scope>
    <source>
        <strain evidence="11">MPI-CAGE-AT-0023</strain>
    </source>
</reference>
<dbReference type="GO" id="GO:0003755">
    <property type="term" value="F:peptidyl-prolyl cis-trans isomerase activity"/>
    <property type="evidence" value="ECO:0007669"/>
    <property type="project" value="UniProtKB-KW"/>
</dbReference>
<gene>
    <name evidence="11" type="ORF">BKA55DRAFT_550776</name>
</gene>
<dbReference type="Pfam" id="PF17800">
    <property type="entry name" value="NPL"/>
    <property type="match status" value="1"/>
</dbReference>
<dbReference type="Gene3D" id="3.10.50.40">
    <property type="match status" value="1"/>
</dbReference>
<comment type="function">
    <text evidence="2">PPIase that acts as a histone chaperone. Histone proline isomerase that increases the rate of cis-trans isomerization at prolines on the histone H3 N-terminal tail. Proline isomerization influences H3 methylation thereby regulating gene expression.</text>
</comment>
<dbReference type="PANTHER" id="PTHR43811:SF19">
    <property type="entry name" value="39 KDA FK506-BINDING NUCLEAR PROTEIN"/>
    <property type="match status" value="1"/>
</dbReference>
<dbReference type="FunFam" id="3.10.50.40:FF:000006">
    <property type="entry name" value="Peptidyl-prolyl cis-trans isomerase"/>
    <property type="match status" value="1"/>
</dbReference>
<dbReference type="OrthoDB" id="77911at2759"/>
<sequence>MSAVPGPVYGLEVPPGEILIPATMEFPASFRITMAAVDPTEEPEADGEGNVPTVPRSTLRLVKRALPGLDEDEDDEIDDEYMKALLAGSDDEEDSDEEANGGPSDPAKAKKQRQAAAIKKLLESAQEESDEEMEDAKPNGKAKGKGKATEEDDEEEDDDSDDDSEEGADLENFVICTLDTDRNYQQPLDITVNHGEKVFFVVTGTHTIYLTGNYIMDDDEDEDDEDEDDYDLSPDELEYALEGDESDESDELDGVQDPRVQEIESDEEDAPKLVSVQKGKNKRAAEEATEGLDELISKDDAKLSKKQQKKLKNNKGEAVATEEKKDAKKVQFAKNLEQGPTGSAEKAKQGKATTGVKVVQGVTIDDRTIGNGRTVKNGDTVGVRYIGKLQNGKQFDANKKGKPFSFKAGKGQVIKGWDIGVIGMAIGGERRLTIPAHLAYGSRGLPGIPANSTLIFDVKLLEIK</sequence>
<feature type="region of interest" description="Disordered" evidence="9">
    <location>
        <begin position="303"/>
        <end position="325"/>
    </location>
</feature>
<keyword evidence="12" id="KW-1185">Reference proteome</keyword>